<accession>A0A6A6DDI9</accession>
<gene>
    <name evidence="1" type="ORF">K469DRAFT_609816</name>
</gene>
<reference evidence="1" key="1">
    <citation type="journal article" date="2020" name="Stud. Mycol.">
        <title>101 Dothideomycetes genomes: a test case for predicting lifestyles and emergence of pathogens.</title>
        <authorList>
            <person name="Haridas S."/>
            <person name="Albert R."/>
            <person name="Binder M."/>
            <person name="Bloem J."/>
            <person name="Labutti K."/>
            <person name="Salamov A."/>
            <person name="Andreopoulos B."/>
            <person name="Baker S."/>
            <person name="Barry K."/>
            <person name="Bills G."/>
            <person name="Bluhm B."/>
            <person name="Cannon C."/>
            <person name="Castanera R."/>
            <person name="Culley D."/>
            <person name="Daum C."/>
            <person name="Ezra D."/>
            <person name="Gonzalez J."/>
            <person name="Henrissat B."/>
            <person name="Kuo A."/>
            <person name="Liang C."/>
            <person name="Lipzen A."/>
            <person name="Lutzoni F."/>
            <person name="Magnuson J."/>
            <person name="Mondo S."/>
            <person name="Nolan M."/>
            <person name="Ohm R."/>
            <person name="Pangilinan J."/>
            <person name="Park H.-J."/>
            <person name="Ramirez L."/>
            <person name="Alfaro M."/>
            <person name="Sun H."/>
            <person name="Tritt A."/>
            <person name="Yoshinaga Y."/>
            <person name="Zwiers L.-H."/>
            <person name="Turgeon B."/>
            <person name="Goodwin S."/>
            <person name="Spatafora J."/>
            <person name="Crous P."/>
            <person name="Grigoriev I."/>
        </authorList>
    </citation>
    <scope>NUCLEOTIDE SEQUENCE</scope>
    <source>
        <strain evidence="1">CBS 207.26</strain>
    </source>
</reference>
<dbReference type="Proteomes" id="UP000800200">
    <property type="component" value="Unassembled WGS sequence"/>
</dbReference>
<dbReference type="OrthoDB" id="5279008at2759"/>
<evidence type="ECO:0000313" key="1">
    <source>
        <dbReference type="EMBL" id="KAF2175686.1"/>
    </source>
</evidence>
<proteinExistence type="predicted"/>
<organism evidence="1 2">
    <name type="scientific">Zopfia rhizophila CBS 207.26</name>
    <dbReference type="NCBI Taxonomy" id="1314779"/>
    <lineage>
        <taxon>Eukaryota</taxon>
        <taxon>Fungi</taxon>
        <taxon>Dikarya</taxon>
        <taxon>Ascomycota</taxon>
        <taxon>Pezizomycotina</taxon>
        <taxon>Dothideomycetes</taxon>
        <taxon>Dothideomycetes incertae sedis</taxon>
        <taxon>Zopfiaceae</taxon>
        <taxon>Zopfia</taxon>
    </lineage>
</organism>
<dbReference type="AlphaFoldDB" id="A0A6A6DDI9"/>
<protein>
    <submittedName>
        <fullName evidence="1">Uncharacterized protein</fullName>
    </submittedName>
</protein>
<evidence type="ECO:0000313" key="2">
    <source>
        <dbReference type="Proteomes" id="UP000800200"/>
    </source>
</evidence>
<keyword evidence="2" id="KW-1185">Reference proteome</keyword>
<name>A0A6A6DDI9_9PEZI</name>
<sequence length="208" mass="23373">FASACFKLILGALIESSTELEKLSMLSGNDFLYSSYCVIISHYNFNLPVLCLDNLTGAFSNTRSLILYIIPTYHGNSRIRGWEHSISQFISTCSALKSFSLPLDATLTRSIHTVDIIRSLARSTVLPQPRTFEPSGSMSDLGDLEDFTLQHSNTLLSITLAYTRVLNGTWYLLLRSFRESMDLAKLHLVAPGQYEDRVTFPSSHFNDF</sequence>
<feature type="non-terminal residue" evidence="1">
    <location>
        <position position="1"/>
    </location>
</feature>
<dbReference type="EMBL" id="ML994727">
    <property type="protein sequence ID" value="KAF2175686.1"/>
    <property type="molecule type" value="Genomic_DNA"/>
</dbReference>